<dbReference type="PANTHER" id="PTHR43133">
    <property type="entry name" value="RNA POLYMERASE ECF-TYPE SIGMA FACTO"/>
    <property type="match status" value="1"/>
</dbReference>
<feature type="region of interest" description="Disordered" evidence="6">
    <location>
        <begin position="192"/>
        <end position="213"/>
    </location>
</feature>
<evidence type="ECO:0000256" key="2">
    <source>
        <dbReference type="ARBA" id="ARBA00023015"/>
    </source>
</evidence>
<dbReference type="InterPro" id="IPR013324">
    <property type="entry name" value="RNA_pol_sigma_r3/r4-like"/>
</dbReference>
<reference evidence="8 9" key="1">
    <citation type="submission" date="2024-06" db="EMBL/GenBank/DDBJ databases">
        <title>The Natural Products Discovery Center: Release of the First 8490 Sequenced Strains for Exploring Actinobacteria Biosynthetic Diversity.</title>
        <authorList>
            <person name="Kalkreuter E."/>
            <person name="Kautsar S.A."/>
            <person name="Yang D."/>
            <person name="Bader C.D."/>
            <person name="Teijaro C.N."/>
            <person name="Fluegel L."/>
            <person name="Davis C.M."/>
            <person name="Simpson J.R."/>
            <person name="Lauterbach L."/>
            <person name="Steele A.D."/>
            <person name="Gui C."/>
            <person name="Meng S."/>
            <person name="Li G."/>
            <person name="Viehrig K."/>
            <person name="Ye F."/>
            <person name="Su P."/>
            <person name="Kiefer A.F."/>
            <person name="Nichols A."/>
            <person name="Cepeda A.J."/>
            <person name="Yan W."/>
            <person name="Fan B."/>
            <person name="Jiang Y."/>
            <person name="Adhikari A."/>
            <person name="Zheng C.-J."/>
            <person name="Schuster L."/>
            <person name="Cowan T.M."/>
            <person name="Smanski M.J."/>
            <person name="Chevrette M.G."/>
            <person name="De Carvalho L.P.S."/>
            <person name="Shen B."/>
        </authorList>
    </citation>
    <scope>NUCLEOTIDE SEQUENCE [LARGE SCALE GENOMIC DNA]</scope>
    <source>
        <strain evidence="8 9">NPDC006434</strain>
    </source>
</reference>
<accession>A0ABV2UZK8</accession>
<feature type="transmembrane region" description="Helical" evidence="7">
    <location>
        <begin position="313"/>
        <end position="332"/>
    </location>
</feature>
<feature type="compositionally biased region" description="Low complexity" evidence="6">
    <location>
        <begin position="36"/>
        <end position="85"/>
    </location>
</feature>
<proteinExistence type="inferred from homology"/>
<keyword evidence="4" id="KW-0238">DNA-binding</keyword>
<keyword evidence="3" id="KW-0731">Sigma factor</keyword>
<evidence type="ECO:0000313" key="9">
    <source>
        <dbReference type="Proteomes" id="UP001550210"/>
    </source>
</evidence>
<evidence type="ECO:0000313" key="8">
    <source>
        <dbReference type="EMBL" id="MET9846993.1"/>
    </source>
</evidence>
<organism evidence="8 9">
    <name type="scientific">Streptomyces ossamyceticus</name>
    <dbReference type="NCBI Taxonomy" id="249581"/>
    <lineage>
        <taxon>Bacteria</taxon>
        <taxon>Bacillati</taxon>
        <taxon>Actinomycetota</taxon>
        <taxon>Actinomycetes</taxon>
        <taxon>Kitasatosporales</taxon>
        <taxon>Streptomycetaceae</taxon>
        <taxon>Streptomyces</taxon>
    </lineage>
</organism>
<sequence>MTETQTPTGTGARPAADASASTPHTEAEAEAEAEAETTCAAGVASEATCAAGVASEAASDAGSTSEAASDAGSTSEAASDAGSAGEVEWYQQPLPTDAEAAADPALAPPPLTPAQAFDALYSYCAPTLVQQTYLLTGSLRQARDAVERAFQQAWQRWPEVALDRDPAGWVRAVAHDCALSPWHQLRHRLPVSFRGPEPGPAPESASATAPTDPTGRALLAELQKLRPPYRRALVLYDGVGLDLPETAAETEASTPATAGRVQYARAVVTACLPEAATPEDLHRLLTELAADVRPRPTRPIVLRTRADLRARRWIHAAVVFASVLLTATALTLRTAPDHYEPPVPPGAPVSGVPPQAVPGPLSGKQLKLRSKLRAATTAGPERLHPEAR</sequence>
<dbReference type="SUPFAM" id="SSF88659">
    <property type="entry name" value="Sigma3 and sigma4 domains of RNA polymerase sigma factors"/>
    <property type="match status" value="1"/>
</dbReference>
<keyword evidence="2" id="KW-0805">Transcription regulation</keyword>
<evidence type="ECO:0000256" key="1">
    <source>
        <dbReference type="ARBA" id="ARBA00010641"/>
    </source>
</evidence>
<dbReference type="InterPro" id="IPR036388">
    <property type="entry name" value="WH-like_DNA-bd_sf"/>
</dbReference>
<feature type="compositionally biased region" description="Low complexity" evidence="6">
    <location>
        <begin position="348"/>
        <end position="360"/>
    </location>
</feature>
<evidence type="ECO:0000256" key="6">
    <source>
        <dbReference type="SAM" id="MobiDB-lite"/>
    </source>
</evidence>
<dbReference type="InterPro" id="IPR039425">
    <property type="entry name" value="RNA_pol_sigma-70-like"/>
</dbReference>
<evidence type="ECO:0000256" key="7">
    <source>
        <dbReference type="SAM" id="Phobius"/>
    </source>
</evidence>
<feature type="region of interest" description="Disordered" evidence="6">
    <location>
        <begin position="1"/>
        <end position="85"/>
    </location>
</feature>
<dbReference type="Proteomes" id="UP001550210">
    <property type="component" value="Unassembled WGS sequence"/>
</dbReference>
<dbReference type="Gene3D" id="1.10.10.10">
    <property type="entry name" value="Winged helix-like DNA-binding domain superfamily/Winged helix DNA-binding domain"/>
    <property type="match status" value="1"/>
</dbReference>
<dbReference type="InterPro" id="IPR013325">
    <property type="entry name" value="RNA_pol_sigma_r2"/>
</dbReference>
<dbReference type="EMBL" id="JBEXPZ010000026">
    <property type="protein sequence ID" value="MET9846993.1"/>
    <property type="molecule type" value="Genomic_DNA"/>
</dbReference>
<comment type="similarity">
    <text evidence="1">Belongs to the sigma-70 factor family. ECF subfamily.</text>
</comment>
<name>A0ABV2UZK8_9ACTN</name>
<feature type="compositionally biased region" description="Low complexity" evidence="6">
    <location>
        <begin position="202"/>
        <end position="211"/>
    </location>
</feature>
<evidence type="ECO:0000256" key="3">
    <source>
        <dbReference type="ARBA" id="ARBA00023082"/>
    </source>
</evidence>
<evidence type="ECO:0000256" key="4">
    <source>
        <dbReference type="ARBA" id="ARBA00023125"/>
    </source>
</evidence>
<keyword evidence="9" id="KW-1185">Reference proteome</keyword>
<keyword evidence="5" id="KW-0804">Transcription</keyword>
<protein>
    <submittedName>
        <fullName evidence="8">Sigma-70 family RNA polymerase sigma factor</fullName>
    </submittedName>
</protein>
<evidence type="ECO:0000256" key="5">
    <source>
        <dbReference type="ARBA" id="ARBA00023163"/>
    </source>
</evidence>
<keyword evidence="7" id="KW-0472">Membrane</keyword>
<keyword evidence="7" id="KW-1133">Transmembrane helix</keyword>
<dbReference type="SUPFAM" id="SSF88946">
    <property type="entry name" value="Sigma2 domain of RNA polymerase sigma factors"/>
    <property type="match status" value="1"/>
</dbReference>
<dbReference type="Gene3D" id="1.10.1740.10">
    <property type="match status" value="1"/>
</dbReference>
<dbReference type="PANTHER" id="PTHR43133:SF8">
    <property type="entry name" value="RNA POLYMERASE SIGMA FACTOR HI_1459-RELATED"/>
    <property type="match status" value="1"/>
</dbReference>
<comment type="caution">
    <text evidence="8">The sequence shown here is derived from an EMBL/GenBank/DDBJ whole genome shotgun (WGS) entry which is preliminary data.</text>
</comment>
<gene>
    <name evidence="8" type="ORF">ABZZ21_20995</name>
</gene>
<dbReference type="RefSeq" id="WP_355398224.1">
    <property type="nucleotide sequence ID" value="NZ_JBEXPZ010000026.1"/>
</dbReference>
<feature type="region of interest" description="Disordered" evidence="6">
    <location>
        <begin position="338"/>
        <end position="388"/>
    </location>
</feature>
<keyword evidence="7" id="KW-0812">Transmembrane</keyword>